<sequence length="305" mass="33451">MLGFLCNLHNGTATSIIPAANTDDYFVSRFIPTTSPSSSCSPHLHRGARFVPKSPGQYQRSRGWRALDSHHGRVLLHSLPSKITREMVVWDPVTDKQFLLPELPSKTYPYWHGFNVAVLCDDHGCNHLDCHGGLFTVVFVGSLTQGGMFASVYSSETGAWSYMSSSMNIGLFGCVEGTPDVLVSNAVYFVLEEDPKILKCDLTTGGLSEIKDSHYYNDDARWFEDRVVELETLLPINALSMSPHVMGFADGAGLVILRADDGFFIVNPKSGQVKEIQEGGTEGGTIRKVVPYISFCTPQLGYSSA</sequence>
<reference evidence="1" key="1">
    <citation type="journal article" date="2018" name="DNA Res.">
        <title>Multiple hybrid de novo genome assembly of finger millet, an orphan allotetraploid crop.</title>
        <authorList>
            <person name="Hatakeyama M."/>
            <person name="Aluri S."/>
            <person name="Balachadran M.T."/>
            <person name="Sivarajan S.R."/>
            <person name="Patrignani A."/>
            <person name="Gruter S."/>
            <person name="Poveda L."/>
            <person name="Shimizu-Inatsugi R."/>
            <person name="Baeten J."/>
            <person name="Francoijs K.J."/>
            <person name="Nataraja K.N."/>
            <person name="Reddy Y.A.N."/>
            <person name="Phadnis S."/>
            <person name="Ravikumar R.L."/>
            <person name="Schlapbach R."/>
            <person name="Sreeman S.M."/>
            <person name="Shimizu K.K."/>
        </authorList>
    </citation>
    <scope>NUCLEOTIDE SEQUENCE</scope>
</reference>
<dbReference type="EMBL" id="BQKI01000077">
    <property type="protein sequence ID" value="GJN24343.1"/>
    <property type="molecule type" value="Genomic_DNA"/>
</dbReference>
<dbReference type="Proteomes" id="UP001054889">
    <property type="component" value="Unassembled WGS sequence"/>
</dbReference>
<reference evidence="1" key="2">
    <citation type="submission" date="2021-12" db="EMBL/GenBank/DDBJ databases">
        <title>Resequencing data analysis of finger millet.</title>
        <authorList>
            <person name="Hatakeyama M."/>
            <person name="Aluri S."/>
            <person name="Balachadran M.T."/>
            <person name="Sivarajan S.R."/>
            <person name="Poveda L."/>
            <person name="Shimizu-Inatsugi R."/>
            <person name="Schlapbach R."/>
            <person name="Sreeman S.M."/>
            <person name="Shimizu K.K."/>
        </authorList>
    </citation>
    <scope>NUCLEOTIDE SEQUENCE</scope>
</reference>
<dbReference type="InterPro" id="IPR011043">
    <property type="entry name" value="Gal_Oxase/kelch_b-propeller"/>
</dbReference>
<accession>A0AAV5ELW0</accession>
<protein>
    <submittedName>
        <fullName evidence="1">Uncharacterized protein</fullName>
    </submittedName>
</protein>
<name>A0AAV5ELW0_ELECO</name>
<dbReference type="PANTHER" id="PTHR32133">
    <property type="entry name" value="OS07G0120400 PROTEIN"/>
    <property type="match status" value="1"/>
</dbReference>
<gene>
    <name evidence="1" type="primary">gb12080</name>
    <name evidence="1" type="ORF">PR202_gb12080</name>
</gene>
<comment type="caution">
    <text evidence="1">The sequence shown here is derived from an EMBL/GenBank/DDBJ whole genome shotgun (WGS) entry which is preliminary data.</text>
</comment>
<proteinExistence type="predicted"/>
<evidence type="ECO:0000313" key="2">
    <source>
        <dbReference type="Proteomes" id="UP001054889"/>
    </source>
</evidence>
<dbReference type="PANTHER" id="PTHR32133:SF386">
    <property type="entry name" value="F-BOX DOMAIN-CONTAINING PROTEIN"/>
    <property type="match status" value="1"/>
</dbReference>
<evidence type="ECO:0000313" key="1">
    <source>
        <dbReference type="EMBL" id="GJN24343.1"/>
    </source>
</evidence>
<dbReference type="AlphaFoldDB" id="A0AAV5ELW0"/>
<dbReference type="SUPFAM" id="SSF50965">
    <property type="entry name" value="Galactose oxidase, central domain"/>
    <property type="match status" value="1"/>
</dbReference>
<organism evidence="1 2">
    <name type="scientific">Eleusine coracana subsp. coracana</name>
    <dbReference type="NCBI Taxonomy" id="191504"/>
    <lineage>
        <taxon>Eukaryota</taxon>
        <taxon>Viridiplantae</taxon>
        <taxon>Streptophyta</taxon>
        <taxon>Embryophyta</taxon>
        <taxon>Tracheophyta</taxon>
        <taxon>Spermatophyta</taxon>
        <taxon>Magnoliopsida</taxon>
        <taxon>Liliopsida</taxon>
        <taxon>Poales</taxon>
        <taxon>Poaceae</taxon>
        <taxon>PACMAD clade</taxon>
        <taxon>Chloridoideae</taxon>
        <taxon>Cynodonteae</taxon>
        <taxon>Eleusininae</taxon>
        <taxon>Eleusine</taxon>
    </lineage>
</organism>
<keyword evidence="2" id="KW-1185">Reference proteome</keyword>